<evidence type="ECO:0000256" key="2">
    <source>
        <dbReference type="ARBA" id="ARBA00011238"/>
    </source>
</evidence>
<feature type="binding site" evidence="15">
    <location>
        <position position="595"/>
    </location>
    <ligand>
        <name>[4Fe-4S] cluster</name>
        <dbReference type="ChEBI" id="CHEBI:49883"/>
        <label>2</label>
    </ligand>
</feature>
<dbReference type="Gene3D" id="3.40.50.920">
    <property type="match status" value="1"/>
</dbReference>
<comment type="subunit">
    <text evidence="2">Heterodimer of the IorA and IorB subunits.</text>
</comment>
<keyword evidence="18" id="KW-1185">Reference proteome</keyword>
<dbReference type="Gene3D" id="3.30.70.20">
    <property type="match status" value="1"/>
</dbReference>
<evidence type="ECO:0000256" key="7">
    <source>
        <dbReference type="ARBA" id="ARBA00022723"/>
    </source>
</evidence>
<feature type="domain" description="4Fe-4S ferredoxin-type" evidence="16">
    <location>
        <begin position="587"/>
        <end position="613"/>
    </location>
</feature>
<accession>A0A4Y7R994</accession>
<dbReference type="InterPro" id="IPR009014">
    <property type="entry name" value="Transketo_C/PFOR_II"/>
</dbReference>
<dbReference type="AlphaFoldDB" id="A0A4Y7R994"/>
<keyword evidence="9 14" id="KW-0560">Oxidoreductase</keyword>
<evidence type="ECO:0000256" key="13">
    <source>
        <dbReference type="ARBA" id="ARBA00048332"/>
    </source>
</evidence>
<keyword evidence="10 14" id="KW-0408">Iron</keyword>
<dbReference type="InterPro" id="IPR017900">
    <property type="entry name" value="4Fe4S_Fe_S_CS"/>
</dbReference>
<dbReference type="Proteomes" id="UP000298324">
    <property type="component" value="Unassembled WGS sequence"/>
</dbReference>
<dbReference type="EC" id="1.2.7.8" evidence="3 14"/>
<dbReference type="Pfam" id="PF02775">
    <property type="entry name" value="TPP_enzyme_C"/>
    <property type="match status" value="1"/>
</dbReference>
<feature type="binding site" evidence="15">
    <location>
        <position position="567"/>
    </location>
    <ligand>
        <name>[4Fe-4S] cluster</name>
        <dbReference type="ChEBI" id="CHEBI:49883"/>
        <label>1</label>
    </ligand>
</feature>
<reference evidence="17 18" key="1">
    <citation type="journal article" date="2018" name="Environ. Microbiol.">
        <title>Novel energy conservation strategies and behaviour of Pelotomaculum schinkii driving syntrophic propionate catabolism.</title>
        <authorList>
            <person name="Hidalgo-Ahumada C.A.P."/>
            <person name="Nobu M.K."/>
            <person name="Narihiro T."/>
            <person name="Tamaki H."/>
            <person name="Liu W.T."/>
            <person name="Kamagata Y."/>
            <person name="Stams A.J.M."/>
            <person name="Imachi H."/>
            <person name="Sousa D.Z."/>
        </authorList>
    </citation>
    <scope>NUCLEOTIDE SEQUENCE [LARGE SCALE GENOMIC DNA]</scope>
    <source>
        <strain evidence="17 18">HH</strain>
    </source>
</reference>
<keyword evidence="11 14" id="KW-0411">Iron-sulfur</keyword>
<evidence type="ECO:0000256" key="3">
    <source>
        <dbReference type="ARBA" id="ARBA00012812"/>
    </source>
</evidence>
<evidence type="ECO:0000256" key="9">
    <source>
        <dbReference type="ARBA" id="ARBA00023002"/>
    </source>
</evidence>
<keyword evidence="8 14" id="KW-0249">Electron transport</keyword>
<dbReference type="InterPro" id="IPR017721">
    <property type="entry name" value="IorA"/>
</dbReference>
<dbReference type="Pfam" id="PF01855">
    <property type="entry name" value="POR_N"/>
    <property type="match status" value="1"/>
</dbReference>
<keyword evidence="5 14" id="KW-0813">Transport</keyword>
<name>A0A4Y7R994_9FIRM</name>
<dbReference type="SUPFAM" id="SSF52518">
    <property type="entry name" value="Thiamin diphosphate-binding fold (THDP-binding)"/>
    <property type="match status" value="2"/>
</dbReference>
<dbReference type="InterPro" id="IPR002880">
    <property type="entry name" value="Pyrv_Fd/Flavodoxin_OxRdtase_N"/>
</dbReference>
<sequence length="613" mass="65666">MQDIPTSHVPHRGKTNLTLKLLMGNEAIAYGAIEAGVQVAAAYPGTPSSEVLSTLAGLAREKGFYAEWSVNEKVALEVAAGAAYAGARSLAAMKQVGLNVASDPLMSLAYIGVKGGLVLVVADDPGPHSSQTEQDTRLFARFAKLPVLDPATPREALEMTKYAFDLSEKLLLPVILRPTTRTCHACQDVEIQDGNASLQPISGFQRSPNWVIFPNLSARKHVWLNGQQEVARDSFESSPFNQLTINKQSDVGIIACGVSYNYVMEALQLTGLAASVLKIGTPYPLPAGPVLKLLQHAKKILVIEEQEPVVEDQVIALAWKNRYTTQISGKNDNHSPREGEFNVNKVRSILESFYGRQPEQAATFTAPELPLRTPVLCAGCSHRASFYILKEAARGKDTLFAGDIGCYTLGAMAPLYTTDTCLCMGASVSIAAGLSRVEPHRKQVAFLGDSTFFHSGIPGLINAVHNGANITLIILDNSTTAMTGHQSHPGLNRTAMGPTDRSIDIARMAEACGVEFVRVADPFDLKTAMQVAKEALAFDGPSVVVMQRACVAQMKKGRRRRINPDLCTGCGACVDELGCPAIGKPAGSPEILDNCFGCGFCDQVCPVGAIEEV</sequence>
<keyword evidence="6 14" id="KW-0004">4Fe-4S</keyword>
<evidence type="ECO:0000256" key="1">
    <source>
        <dbReference type="ARBA" id="ARBA00002995"/>
    </source>
</evidence>
<evidence type="ECO:0000256" key="15">
    <source>
        <dbReference type="PIRSR" id="PIRSR006439-50"/>
    </source>
</evidence>
<comment type="catalytic activity">
    <reaction evidence="13 14">
        <text>indole-3-pyruvate + 2 oxidized [2Fe-2S]-[ferredoxin] + CoA = (indol-3-yl)acetyl-CoA + 2 reduced [2Fe-2S]-[ferredoxin] + CO2 + H(+)</text>
        <dbReference type="Rhea" id="RHEA:12645"/>
        <dbReference type="Rhea" id="RHEA-COMP:10000"/>
        <dbReference type="Rhea" id="RHEA-COMP:10001"/>
        <dbReference type="ChEBI" id="CHEBI:15378"/>
        <dbReference type="ChEBI" id="CHEBI:16526"/>
        <dbReference type="ChEBI" id="CHEBI:17640"/>
        <dbReference type="ChEBI" id="CHEBI:33737"/>
        <dbReference type="ChEBI" id="CHEBI:33738"/>
        <dbReference type="ChEBI" id="CHEBI:57271"/>
        <dbReference type="ChEBI" id="CHEBI:57287"/>
        <dbReference type="EC" id="1.2.7.8"/>
    </reaction>
</comment>
<dbReference type="EMBL" id="QFGA01000002">
    <property type="protein sequence ID" value="TEB05352.1"/>
    <property type="molecule type" value="Genomic_DNA"/>
</dbReference>
<evidence type="ECO:0000256" key="10">
    <source>
        <dbReference type="ARBA" id="ARBA00023004"/>
    </source>
</evidence>
<evidence type="ECO:0000256" key="5">
    <source>
        <dbReference type="ARBA" id="ARBA00022448"/>
    </source>
</evidence>
<dbReference type="GO" id="GO:0030976">
    <property type="term" value="F:thiamine pyrophosphate binding"/>
    <property type="evidence" value="ECO:0007669"/>
    <property type="project" value="InterPro"/>
</dbReference>
<gene>
    <name evidence="17" type="ORF">Psch_02393</name>
</gene>
<comment type="function">
    <text evidence="1 14">Catalyzes the ferredoxin-dependent oxidative decarboxylation of arylpyruvates.</text>
</comment>
<dbReference type="InterPro" id="IPR045025">
    <property type="entry name" value="HACL1-like"/>
</dbReference>
<dbReference type="SUPFAM" id="SSF52922">
    <property type="entry name" value="TK C-terminal domain-like"/>
    <property type="match status" value="1"/>
</dbReference>
<organism evidence="17 18">
    <name type="scientific">Pelotomaculum schinkii</name>
    <dbReference type="NCBI Taxonomy" id="78350"/>
    <lineage>
        <taxon>Bacteria</taxon>
        <taxon>Bacillati</taxon>
        <taxon>Bacillota</taxon>
        <taxon>Clostridia</taxon>
        <taxon>Eubacteriales</taxon>
        <taxon>Desulfotomaculaceae</taxon>
        <taxon>Pelotomaculum</taxon>
    </lineage>
</organism>
<evidence type="ECO:0000256" key="11">
    <source>
        <dbReference type="ARBA" id="ARBA00023014"/>
    </source>
</evidence>
<evidence type="ECO:0000313" key="18">
    <source>
        <dbReference type="Proteomes" id="UP000298324"/>
    </source>
</evidence>
<evidence type="ECO:0000256" key="8">
    <source>
        <dbReference type="ARBA" id="ARBA00022982"/>
    </source>
</evidence>
<proteinExistence type="predicted"/>
<evidence type="ECO:0000256" key="14">
    <source>
        <dbReference type="PIRNR" id="PIRNR006439"/>
    </source>
</evidence>
<dbReference type="Gene3D" id="3.40.50.970">
    <property type="match status" value="2"/>
</dbReference>
<dbReference type="NCBIfam" id="TIGR03336">
    <property type="entry name" value="IOR_alpha"/>
    <property type="match status" value="1"/>
</dbReference>
<evidence type="ECO:0000256" key="12">
    <source>
        <dbReference type="ARBA" id="ARBA00030514"/>
    </source>
</evidence>
<dbReference type="PROSITE" id="PS51379">
    <property type="entry name" value="4FE4S_FER_2"/>
    <property type="match status" value="2"/>
</dbReference>
<dbReference type="GO" id="GO:0043805">
    <property type="term" value="F:indolepyruvate ferredoxin oxidoreductase activity"/>
    <property type="evidence" value="ECO:0007669"/>
    <property type="project" value="UniProtKB-UniRule"/>
</dbReference>
<feature type="binding site" evidence="15">
    <location>
        <position position="579"/>
    </location>
    <ligand>
        <name>[4Fe-4S] cluster</name>
        <dbReference type="ChEBI" id="CHEBI:49883"/>
        <label>2</label>
    </ligand>
</feature>
<dbReference type="CDD" id="cd02008">
    <property type="entry name" value="TPP_IOR_alpha"/>
    <property type="match status" value="1"/>
</dbReference>
<dbReference type="GO" id="GO:0051539">
    <property type="term" value="F:4 iron, 4 sulfur cluster binding"/>
    <property type="evidence" value="ECO:0007669"/>
    <property type="project" value="UniProtKB-UniRule"/>
</dbReference>
<comment type="caution">
    <text evidence="17">The sequence shown here is derived from an EMBL/GenBank/DDBJ whole genome shotgun (WGS) entry which is preliminary data.</text>
</comment>
<evidence type="ECO:0000256" key="4">
    <source>
        <dbReference type="ARBA" id="ARBA00017710"/>
    </source>
</evidence>
<dbReference type="PANTHER" id="PTHR43710:SF6">
    <property type="entry name" value="INDOLEPYRUVATE OXIDOREDUCTASE SUBUNIT IORA"/>
    <property type="match status" value="1"/>
</dbReference>
<feature type="domain" description="4Fe-4S ferredoxin-type" evidence="16">
    <location>
        <begin position="558"/>
        <end position="580"/>
    </location>
</feature>
<dbReference type="FunFam" id="3.40.50.970:FF:000039">
    <property type="entry name" value="Indolepyruvate oxidoreductase subunit IorA"/>
    <property type="match status" value="1"/>
</dbReference>
<dbReference type="PROSITE" id="PS00198">
    <property type="entry name" value="4FE4S_FER_1"/>
    <property type="match status" value="1"/>
</dbReference>
<protein>
    <recommendedName>
        <fullName evidence="4 14">Indolepyruvate oxidoreductase subunit IorA</fullName>
        <shortName evidence="14">IOR</shortName>
        <ecNumber evidence="3 14">1.2.7.8</ecNumber>
    </recommendedName>
    <alternativeName>
        <fullName evidence="12 14">Indolepyruvate ferredoxin oxidoreductase subunit alpha</fullName>
    </alternativeName>
</protein>
<evidence type="ECO:0000313" key="17">
    <source>
        <dbReference type="EMBL" id="TEB05352.1"/>
    </source>
</evidence>
<dbReference type="InterPro" id="IPR017896">
    <property type="entry name" value="4Fe4S_Fe-S-bd"/>
</dbReference>
<feature type="binding site" evidence="15">
    <location>
        <position position="573"/>
    </location>
    <ligand>
        <name>[4Fe-4S] cluster</name>
        <dbReference type="ChEBI" id="CHEBI:49883"/>
        <label>1</label>
    </ligand>
</feature>
<evidence type="ECO:0000259" key="16">
    <source>
        <dbReference type="PROSITE" id="PS51379"/>
    </source>
</evidence>
<dbReference type="GO" id="GO:0046872">
    <property type="term" value="F:metal ion binding"/>
    <property type="evidence" value="ECO:0007669"/>
    <property type="project" value="UniProtKB-UniRule"/>
</dbReference>
<keyword evidence="7 14" id="KW-0479">Metal-binding</keyword>
<dbReference type="CDD" id="cd07034">
    <property type="entry name" value="TPP_PYR_PFOR_IOR-alpha_like"/>
    <property type="match status" value="1"/>
</dbReference>
<dbReference type="InterPro" id="IPR029061">
    <property type="entry name" value="THDP-binding"/>
</dbReference>
<dbReference type="SUPFAM" id="SSF54862">
    <property type="entry name" value="4Fe-4S ferredoxins"/>
    <property type="match status" value="1"/>
</dbReference>
<dbReference type="PANTHER" id="PTHR43710">
    <property type="entry name" value="2-HYDROXYACYL-COA LYASE"/>
    <property type="match status" value="1"/>
</dbReference>
<feature type="binding site" evidence="15">
    <location>
        <position position="570"/>
    </location>
    <ligand>
        <name>[4Fe-4S] cluster</name>
        <dbReference type="ChEBI" id="CHEBI:49883"/>
        <label>1</label>
    </ligand>
</feature>
<feature type="binding site" evidence="15">
    <location>
        <position position="598"/>
    </location>
    <ligand>
        <name>[4Fe-4S] cluster</name>
        <dbReference type="ChEBI" id="CHEBI:49883"/>
        <label>2</label>
    </ligand>
</feature>
<dbReference type="InterPro" id="IPR011766">
    <property type="entry name" value="TPP_enzyme_TPP-bd"/>
</dbReference>
<feature type="binding site" evidence="15">
    <location>
        <position position="605"/>
    </location>
    <ligand>
        <name>[4Fe-4S] cluster</name>
        <dbReference type="ChEBI" id="CHEBI:49883"/>
        <label>1</label>
    </ligand>
</feature>
<feature type="binding site" evidence="15">
    <location>
        <position position="601"/>
    </location>
    <ligand>
        <name>[4Fe-4S] cluster</name>
        <dbReference type="ChEBI" id="CHEBI:49883"/>
        <label>2</label>
    </ligand>
</feature>
<dbReference type="Pfam" id="PF00037">
    <property type="entry name" value="Fer4"/>
    <property type="match status" value="2"/>
</dbReference>
<comment type="cofactor">
    <cofactor evidence="14 15">
        <name>[4Fe-4S] cluster</name>
        <dbReference type="ChEBI" id="CHEBI:49883"/>
    </cofactor>
    <text evidence="14 15">Binds 2 [4Fe-4S] clusters. In this family the first cluster has a non-standard and varying [4Fe-4S] binding motif CX(2)CX(2)CX(4-5)CP.</text>
</comment>
<dbReference type="PIRSF" id="PIRSF006439">
    <property type="entry name" value="Indolepyruvate_ferr_oxidored"/>
    <property type="match status" value="1"/>
</dbReference>
<evidence type="ECO:0000256" key="6">
    <source>
        <dbReference type="ARBA" id="ARBA00022485"/>
    </source>
</evidence>